<feature type="compositionally biased region" description="Polar residues" evidence="8">
    <location>
        <begin position="830"/>
        <end position="850"/>
    </location>
</feature>
<evidence type="ECO:0000313" key="10">
    <source>
        <dbReference type="EMBL" id="KKO99284.1"/>
    </source>
</evidence>
<evidence type="ECO:0000256" key="5">
    <source>
        <dbReference type="ARBA" id="ARBA00023125"/>
    </source>
</evidence>
<reference evidence="11" key="1">
    <citation type="journal article" date="2015" name="Genome Announc.">
        <title>Draft whole-genome sequence of the biocontrol agent Trichoderma harzianum T6776.</title>
        <authorList>
            <person name="Baroncelli R."/>
            <person name="Piaggeschi G."/>
            <person name="Fiorini L."/>
            <person name="Bertolini E."/>
            <person name="Zapparata A."/>
            <person name="Pe M.E."/>
            <person name="Sarrocco S."/>
            <person name="Vannacci G."/>
        </authorList>
    </citation>
    <scope>NUCLEOTIDE SEQUENCE [LARGE SCALE GENOMIC DNA]</scope>
    <source>
        <strain evidence="11">T6776</strain>
    </source>
</reference>
<dbReference type="InterPro" id="IPR036864">
    <property type="entry name" value="Zn2-C6_fun-type_DNA-bd_sf"/>
</dbReference>
<dbReference type="InterPro" id="IPR007219">
    <property type="entry name" value="XnlR_reg_dom"/>
</dbReference>
<keyword evidence="5" id="KW-0238">DNA-binding</keyword>
<dbReference type="GO" id="GO:0000981">
    <property type="term" value="F:DNA-binding transcription factor activity, RNA polymerase II-specific"/>
    <property type="evidence" value="ECO:0007669"/>
    <property type="project" value="InterPro"/>
</dbReference>
<dbReference type="Gene3D" id="4.10.240.10">
    <property type="entry name" value="Zn(2)-C6 fungal-type DNA-binding domain"/>
    <property type="match status" value="1"/>
</dbReference>
<dbReference type="CDD" id="cd00067">
    <property type="entry name" value="GAL4"/>
    <property type="match status" value="1"/>
</dbReference>
<dbReference type="InterPro" id="IPR052202">
    <property type="entry name" value="Yeast_MetPath_Reg"/>
</dbReference>
<evidence type="ECO:0000256" key="7">
    <source>
        <dbReference type="ARBA" id="ARBA00023242"/>
    </source>
</evidence>
<sequence>MILYLPKPSRVAATVLALRQLASFPVEAALRLVTSCRLFDRVSDLASASASALRQPQPQTAETSRRILDFLRAVYPMDAAHIFRQGLGTVAPRPNHGYAQPRSLVQSPDDFFDGDTSSHRVAHTLTACCRCRQRKTRCDPTLPRCLPCERSGSVCEYLDTAKGRKINRRYVITLQDKVRALEAELGQYTDEDGDHPPTSEELVRPGGMIRLGGNDETPRYLGPTSGIAMTRLLMAEAKRFTDSNKISDLIPEVRARSQARMQSIQMTGSGSSRKKSYPMVSECPAEGLPTRAVADKLVEIYFKKAQIHWPVLHEKVFQADFDAVYNGDTDVYKNFTVRMVIAVSLQKLDTQYAGLADGYYMAAMKYVEDIIRPKDLKTLQCLILIGQYSLLTPTRTPVYYVIGLATRICQQEGLMDEKTITSGYNLDPQIIDMRRRLAWIITTMEFGLSYYMGRPSAFALNSDRLDVEFFSVADDANITPQGILPGPPNARKVATIHFYKMTNPQSEIKRTLYERKRPEPKNDDHPWFHNMESTLKDWLDAAPQEPPWAKSWISGFYHQMRAMLYRPSPQIPQPSPRAAQICYESSAATIDLAQKQLAGDMVDITWVFLLTINLALSTLLWTISYPEVRRNHPRDEVEELVNSALESLDRCAERWPGTTATSQLYTIFSKACLQSYDAQVKLEREPFSFSSPPASSESQSSPEGYAQSNATTPRPLPYLNPPTFGYVFDSSPESMNNYVFDPNYPPPQPTFRSNSIFCNPATDNGNRRFSYFPPDATHMGESGGLEDPSHGIPIPDHIAHQLQSPPDSFIQANIPTSRPGLSPSAMAIKQTSGTTPINPSPLSAQSNMSPPQKPIMAQQVTQSQPQPTYAAARMGMAQQPVHHQRPLPPAPTSASDWFAPQSQFMSPYNFVTSGGGYFNEAMAGMSGFGGSPGPGLGLHNITAQLEAGGMQFGYSPGRQGSLSQSQQMELMEDLEKDGVSAMDAYLQDNPMNGRGWY</sequence>
<dbReference type="PANTHER" id="PTHR47782:SF8">
    <property type="entry name" value="ZN(II)2CYS6 TRANSCRIPTION FACTOR (EUROFUNG)"/>
    <property type="match status" value="1"/>
</dbReference>
<comment type="caution">
    <text evidence="10">The sequence shown here is derived from an EMBL/GenBank/DDBJ whole genome shotgun (WGS) entry which is preliminary data.</text>
</comment>
<feature type="compositionally biased region" description="Low complexity" evidence="8">
    <location>
        <begin position="687"/>
        <end position="703"/>
    </location>
</feature>
<keyword evidence="3" id="KW-0862">Zinc</keyword>
<dbReference type="Proteomes" id="UP000034112">
    <property type="component" value="Unassembled WGS sequence"/>
</dbReference>
<organism evidence="10 11">
    <name type="scientific">Trichoderma harzianum</name>
    <name type="common">Hypocrea lixii</name>
    <dbReference type="NCBI Taxonomy" id="5544"/>
    <lineage>
        <taxon>Eukaryota</taxon>
        <taxon>Fungi</taxon>
        <taxon>Dikarya</taxon>
        <taxon>Ascomycota</taxon>
        <taxon>Pezizomycotina</taxon>
        <taxon>Sordariomycetes</taxon>
        <taxon>Hypocreomycetidae</taxon>
        <taxon>Hypocreales</taxon>
        <taxon>Hypocreaceae</taxon>
        <taxon>Trichoderma</taxon>
    </lineage>
</organism>
<proteinExistence type="predicted"/>
<dbReference type="PROSITE" id="PS00463">
    <property type="entry name" value="ZN2_CY6_FUNGAL_1"/>
    <property type="match status" value="1"/>
</dbReference>
<keyword evidence="2" id="KW-0479">Metal-binding</keyword>
<accession>A0A0F9X3R6</accession>
<evidence type="ECO:0000256" key="3">
    <source>
        <dbReference type="ARBA" id="ARBA00022833"/>
    </source>
</evidence>
<evidence type="ECO:0000256" key="4">
    <source>
        <dbReference type="ARBA" id="ARBA00023015"/>
    </source>
</evidence>
<feature type="compositionally biased region" description="Basic and acidic residues" evidence="8">
    <location>
        <begin position="194"/>
        <end position="203"/>
    </location>
</feature>
<evidence type="ECO:0000256" key="8">
    <source>
        <dbReference type="SAM" id="MobiDB-lite"/>
    </source>
</evidence>
<keyword evidence="7" id="KW-0539">Nucleus</keyword>
<feature type="region of interest" description="Disordered" evidence="8">
    <location>
        <begin position="687"/>
        <end position="717"/>
    </location>
</feature>
<dbReference type="Pfam" id="PF00172">
    <property type="entry name" value="Zn_clus"/>
    <property type="match status" value="1"/>
</dbReference>
<evidence type="ECO:0000256" key="1">
    <source>
        <dbReference type="ARBA" id="ARBA00004123"/>
    </source>
</evidence>
<dbReference type="EMBL" id="JOKZ01000339">
    <property type="protein sequence ID" value="KKO99284.1"/>
    <property type="molecule type" value="Genomic_DNA"/>
</dbReference>
<keyword evidence="6" id="KW-0804">Transcription</keyword>
<dbReference type="GO" id="GO:0005634">
    <property type="term" value="C:nucleus"/>
    <property type="evidence" value="ECO:0007669"/>
    <property type="project" value="UniProtKB-SubCell"/>
</dbReference>
<evidence type="ECO:0000256" key="6">
    <source>
        <dbReference type="ARBA" id="ARBA00023163"/>
    </source>
</evidence>
<dbReference type="GO" id="GO:0043565">
    <property type="term" value="F:sequence-specific DNA binding"/>
    <property type="evidence" value="ECO:0007669"/>
    <property type="project" value="TreeGrafter"/>
</dbReference>
<dbReference type="SMART" id="SM00066">
    <property type="entry name" value="GAL4"/>
    <property type="match status" value="1"/>
</dbReference>
<dbReference type="AlphaFoldDB" id="A0A0F9X3R6"/>
<feature type="region of interest" description="Disordered" evidence="8">
    <location>
        <begin position="830"/>
        <end position="852"/>
    </location>
</feature>
<dbReference type="PROSITE" id="PS50048">
    <property type="entry name" value="ZN2_CY6_FUNGAL_2"/>
    <property type="match status" value="1"/>
</dbReference>
<dbReference type="GO" id="GO:0006351">
    <property type="term" value="P:DNA-templated transcription"/>
    <property type="evidence" value="ECO:0007669"/>
    <property type="project" value="InterPro"/>
</dbReference>
<dbReference type="OrthoDB" id="5416384at2759"/>
<name>A0A0F9X3R6_TRIHA</name>
<dbReference type="InterPro" id="IPR001138">
    <property type="entry name" value="Zn2Cys6_DnaBD"/>
</dbReference>
<dbReference type="PANTHER" id="PTHR47782">
    <property type="entry name" value="ZN(II)2CYS6 TRANSCRIPTION FACTOR (EUROFUNG)-RELATED"/>
    <property type="match status" value="1"/>
</dbReference>
<gene>
    <name evidence="10" type="ORF">THAR02_08600</name>
</gene>
<dbReference type="SUPFAM" id="SSF57701">
    <property type="entry name" value="Zn2/Cys6 DNA-binding domain"/>
    <property type="match status" value="1"/>
</dbReference>
<dbReference type="Pfam" id="PF04082">
    <property type="entry name" value="Fungal_trans"/>
    <property type="match status" value="1"/>
</dbReference>
<dbReference type="GO" id="GO:0045944">
    <property type="term" value="P:positive regulation of transcription by RNA polymerase II"/>
    <property type="evidence" value="ECO:0007669"/>
    <property type="project" value="TreeGrafter"/>
</dbReference>
<evidence type="ECO:0000259" key="9">
    <source>
        <dbReference type="PROSITE" id="PS50048"/>
    </source>
</evidence>
<feature type="region of interest" description="Disordered" evidence="8">
    <location>
        <begin position="188"/>
        <end position="216"/>
    </location>
</feature>
<evidence type="ECO:0000313" key="11">
    <source>
        <dbReference type="Proteomes" id="UP000034112"/>
    </source>
</evidence>
<feature type="domain" description="Zn(2)-C6 fungal-type" evidence="9">
    <location>
        <begin position="127"/>
        <end position="157"/>
    </location>
</feature>
<dbReference type="OMA" id="WPVLHEK"/>
<evidence type="ECO:0000256" key="2">
    <source>
        <dbReference type="ARBA" id="ARBA00022723"/>
    </source>
</evidence>
<comment type="subcellular location">
    <subcellularLocation>
        <location evidence="1">Nucleus</location>
    </subcellularLocation>
</comment>
<dbReference type="GO" id="GO:0008270">
    <property type="term" value="F:zinc ion binding"/>
    <property type="evidence" value="ECO:0007669"/>
    <property type="project" value="InterPro"/>
</dbReference>
<dbReference type="SMART" id="SM00906">
    <property type="entry name" value="Fungal_trans"/>
    <property type="match status" value="1"/>
</dbReference>
<keyword evidence="4" id="KW-0805">Transcription regulation</keyword>
<dbReference type="CDD" id="cd12148">
    <property type="entry name" value="fungal_TF_MHR"/>
    <property type="match status" value="1"/>
</dbReference>
<protein>
    <recommendedName>
        <fullName evidence="9">Zn(2)-C6 fungal-type domain-containing protein</fullName>
    </recommendedName>
</protein>